<dbReference type="SUPFAM" id="SSF52540">
    <property type="entry name" value="P-loop containing nucleoside triphosphate hydrolases"/>
    <property type="match status" value="1"/>
</dbReference>
<keyword evidence="2" id="KW-0813">Transport</keyword>
<name>A0AAP2UFZ6_9FIRM</name>
<feature type="transmembrane region" description="Helical" evidence="9">
    <location>
        <begin position="243"/>
        <end position="264"/>
    </location>
</feature>
<dbReference type="PROSITE" id="PS50893">
    <property type="entry name" value="ABC_TRANSPORTER_2"/>
    <property type="match status" value="1"/>
</dbReference>
<dbReference type="InterPro" id="IPR003439">
    <property type="entry name" value="ABC_transporter-like_ATP-bd"/>
</dbReference>
<gene>
    <name evidence="12" type="ORF">NE542_10510</name>
</gene>
<dbReference type="GO" id="GO:0015421">
    <property type="term" value="F:ABC-type oligopeptide transporter activity"/>
    <property type="evidence" value="ECO:0007669"/>
    <property type="project" value="TreeGrafter"/>
</dbReference>
<evidence type="ECO:0000256" key="9">
    <source>
        <dbReference type="SAM" id="Phobius"/>
    </source>
</evidence>
<evidence type="ECO:0000256" key="4">
    <source>
        <dbReference type="ARBA" id="ARBA00022692"/>
    </source>
</evidence>
<keyword evidence="4 9" id="KW-0812">Transmembrane</keyword>
<comment type="subcellular location">
    <subcellularLocation>
        <location evidence="1">Cell membrane</location>
        <topology evidence="1">Multi-pass membrane protein</topology>
    </subcellularLocation>
</comment>
<dbReference type="InterPro" id="IPR036640">
    <property type="entry name" value="ABC1_TM_sf"/>
</dbReference>
<dbReference type="PROSITE" id="PS00211">
    <property type="entry name" value="ABC_TRANSPORTER_1"/>
    <property type="match status" value="1"/>
</dbReference>
<dbReference type="InterPro" id="IPR017871">
    <property type="entry name" value="ABC_transporter-like_CS"/>
</dbReference>
<feature type="transmembrane region" description="Helical" evidence="9">
    <location>
        <begin position="53"/>
        <end position="74"/>
    </location>
</feature>
<dbReference type="InterPro" id="IPR011527">
    <property type="entry name" value="ABC1_TM_dom"/>
</dbReference>
<keyword evidence="3" id="KW-1003">Cell membrane</keyword>
<comment type="caution">
    <text evidence="12">The sequence shown here is derived from an EMBL/GenBank/DDBJ whole genome shotgun (WGS) entry which is preliminary data.</text>
</comment>
<protein>
    <submittedName>
        <fullName evidence="12">ABC transporter ATP-binding protein/permease</fullName>
    </submittedName>
</protein>
<evidence type="ECO:0000256" key="6">
    <source>
        <dbReference type="ARBA" id="ARBA00022840"/>
    </source>
</evidence>
<dbReference type="PROSITE" id="PS50929">
    <property type="entry name" value="ABC_TM1F"/>
    <property type="match status" value="1"/>
</dbReference>
<keyword evidence="5" id="KW-0547">Nucleotide-binding</keyword>
<evidence type="ECO:0000256" key="3">
    <source>
        <dbReference type="ARBA" id="ARBA00022475"/>
    </source>
</evidence>
<keyword evidence="8 9" id="KW-0472">Membrane</keyword>
<dbReference type="InterPro" id="IPR003593">
    <property type="entry name" value="AAA+_ATPase"/>
</dbReference>
<dbReference type="RefSeq" id="WP_227352217.1">
    <property type="nucleotide sequence ID" value="NZ_JAJDKX010000028.1"/>
</dbReference>
<sequence length="574" mass="64260">MIKRLIPFAKKYKKAFILAFLCVVGETVFELVIPVLMANIIDIGVAQKDQHYIIMQGVLMAVCALIALVLGILYSRYAAVAGQGVGFEIRKTEFEKVQNFSFSNTDHFSTSSLITRLTSDVTIIQNAICNGFRPLVRAPFMFSMALFLSIKMNAKLALIFIVVAPILGIGLFFIVKTVGPLFRFMQSNVDEVNTVVQENLIAIRTVKAYVKGDYENEKFEKINQELRTHSEKAFRYSVLNMPLFQYMMYTTIVCILFFGSQMIFAGEMKVGQLTGFLSYVLQILNALMMISNVFLMLTRSLASCKRIVDVLDEVNNLHDPIDPIIEMNQGEIEFKNVSFKYKESAQENVLSNINLHIEPGSTVGILGGTGSAKTSLVQLIDRLYDVSEGEILIDGHNVKDYSLEYLRDQVGMVLQKNTLFSGTVKENLLWGNKEANDEEIKWACKQACVDEFIENFPEGYDTYLEQGGVNVSGGQKQRLCIARALLKHPKILILDDSTSAVDTATEASIKEALASLKGTTKIIIAQRISSLQHANQIIILDNGKIHAIGNHEELLKNDEIYQEIYDSQLKGVDL</sequence>
<organism evidence="12 13">
    <name type="scientific">Faecalibacillus intestinalis</name>
    <dbReference type="NCBI Taxonomy" id="1982626"/>
    <lineage>
        <taxon>Bacteria</taxon>
        <taxon>Bacillati</taxon>
        <taxon>Bacillota</taxon>
        <taxon>Erysipelotrichia</taxon>
        <taxon>Erysipelotrichales</taxon>
        <taxon>Coprobacillaceae</taxon>
        <taxon>Faecalibacillus</taxon>
    </lineage>
</organism>
<evidence type="ECO:0000256" key="1">
    <source>
        <dbReference type="ARBA" id="ARBA00004651"/>
    </source>
</evidence>
<keyword evidence="6 12" id="KW-0067">ATP-binding</keyword>
<evidence type="ECO:0000256" key="5">
    <source>
        <dbReference type="ARBA" id="ARBA00022741"/>
    </source>
</evidence>
<dbReference type="EMBL" id="JANGBO010000010">
    <property type="protein sequence ID" value="MCQ5062246.1"/>
    <property type="molecule type" value="Genomic_DNA"/>
</dbReference>
<evidence type="ECO:0000313" key="12">
    <source>
        <dbReference type="EMBL" id="MCQ5062246.1"/>
    </source>
</evidence>
<feature type="domain" description="ABC transporter" evidence="10">
    <location>
        <begin position="332"/>
        <end position="567"/>
    </location>
</feature>
<evidence type="ECO:0000259" key="10">
    <source>
        <dbReference type="PROSITE" id="PS50893"/>
    </source>
</evidence>
<dbReference type="InterPro" id="IPR039421">
    <property type="entry name" value="Type_1_exporter"/>
</dbReference>
<dbReference type="InterPro" id="IPR027417">
    <property type="entry name" value="P-loop_NTPase"/>
</dbReference>
<feature type="domain" description="ABC transmembrane type-1" evidence="11">
    <location>
        <begin position="17"/>
        <end position="299"/>
    </location>
</feature>
<accession>A0AAP2UFZ6</accession>
<evidence type="ECO:0000256" key="7">
    <source>
        <dbReference type="ARBA" id="ARBA00022989"/>
    </source>
</evidence>
<dbReference type="Gene3D" id="1.20.1560.10">
    <property type="entry name" value="ABC transporter type 1, transmembrane domain"/>
    <property type="match status" value="1"/>
</dbReference>
<dbReference type="GO" id="GO:0005524">
    <property type="term" value="F:ATP binding"/>
    <property type="evidence" value="ECO:0007669"/>
    <property type="project" value="UniProtKB-KW"/>
</dbReference>
<evidence type="ECO:0000259" key="11">
    <source>
        <dbReference type="PROSITE" id="PS50929"/>
    </source>
</evidence>
<evidence type="ECO:0000256" key="8">
    <source>
        <dbReference type="ARBA" id="ARBA00023136"/>
    </source>
</evidence>
<dbReference type="PANTHER" id="PTHR43394">
    <property type="entry name" value="ATP-DEPENDENT PERMEASE MDL1, MITOCHONDRIAL"/>
    <property type="match status" value="1"/>
</dbReference>
<keyword evidence="7 9" id="KW-1133">Transmembrane helix</keyword>
<dbReference type="SUPFAM" id="SSF90123">
    <property type="entry name" value="ABC transporter transmembrane region"/>
    <property type="match status" value="1"/>
</dbReference>
<evidence type="ECO:0000313" key="13">
    <source>
        <dbReference type="Proteomes" id="UP001204814"/>
    </source>
</evidence>
<dbReference type="FunFam" id="3.40.50.300:FF:000221">
    <property type="entry name" value="Multidrug ABC transporter ATP-binding protein"/>
    <property type="match status" value="1"/>
</dbReference>
<feature type="transmembrane region" description="Helical" evidence="9">
    <location>
        <begin position="276"/>
        <end position="297"/>
    </location>
</feature>
<dbReference type="AlphaFoldDB" id="A0AAP2UFZ6"/>
<dbReference type="PANTHER" id="PTHR43394:SF1">
    <property type="entry name" value="ATP-BINDING CASSETTE SUB-FAMILY B MEMBER 10, MITOCHONDRIAL"/>
    <property type="match status" value="1"/>
</dbReference>
<feature type="transmembrane region" description="Helical" evidence="9">
    <location>
        <begin position="156"/>
        <end position="175"/>
    </location>
</feature>
<evidence type="ECO:0000256" key="2">
    <source>
        <dbReference type="ARBA" id="ARBA00022448"/>
    </source>
</evidence>
<proteinExistence type="predicted"/>
<dbReference type="GO" id="GO:0016887">
    <property type="term" value="F:ATP hydrolysis activity"/>
    <property type="evidence" value="ECO:0007669"/>
    <property type="project" value="InterPro"/>
</dbReference>
<dbReference type="GO" id="GO:0005886">
    <property type="term" value="C:plasma membrane"/>
    <property type="evidence" value="ECO:0007669"/>
    <property type="project" value="UniProtKB-SubCell"/>
</dbReference>
<dbReference type="Pfam" id="PF00005">
    <property type="entry name" value="ABC_tran"/>
    <property type="match status" value="1"/>
</dbReference>
<reference evidence="12" key="1">
    <citation type="submission" date="2022-06" db="EMBL/GenBank/DDBJ databases">
        <title>Isolation of gut microbiota from human fecal samples.</title>
        <authorList>
            <person name="Pamer E.G."/>
            <person name="Barat B."/>
            <person name="Waligurski E."/>
            <person name="Medina S."/>
            <person name="Paddock L."/>
            <person name="Mostad J."/>
        </authorList>
    </citation>
    <scope>NUCLEOTIDE SEQUENCE</scope>
    <source>
        <strain evidence="12">DFI.6.24</strain>
    </source>
</reference>
<dbReference type="SMART" id="SM00382">
    <property type="entry name" value="AAA"/>
    <property type="match status" value="1"/>
</dbReference>
<dbReference type="Gene3D" id="3.40.50.300">
    <property type="entry name" value="P-loop containing nucleotide triphosphate hydrolases"/>
    <property type="match status" value="1"/>
</dbReference>
<dbReference type="Proteomes" id="UP001204814">
    <property type="component" value="Unassembled WGS sequence"/>
</dbReference>
<dbReference type="Pfam" id="PF00664">
    <property type="entry name" value="ABC_membrane"/>
    <property type="match status" value="1"/>
</dbReference>
<dbReference type="CDD" id="cd18548">
    <property type="entry name" value="ABC_6TM_Tm287_like"/>
    <property type="match status" value="1"/>
</dbReference>
<feature type="transmembrane region" description="Helical" evidence="9">
    <location>
        <begin position="16"/>
        <end position="41"/>
    </location>
</feature>